<feature type="transmembrane region" description="Helical" evidence="1">
    <location>
        <begin position="95"/>
        <end position="116"/>
    </location>
</feature>
<feature type="transmembrane region" description="Helical" evidence="1">
    <location>
        <begin position="39"/>
        <end position="55"/>
    </location>
</feature>
<dbReference type="PANTHER" id="PTHR22911">
    <property type="entry name" value="ACYL-MALONYL CONDENSING ENZYME-RELATED"/>
    <property type="match status" value="1"/>
</dbReference>
<keyword evidence="1" id="KW-0812">Transmembrane</keyword>
<dbReference type="Proteomes" id="UP001155380">
    <property type="component" value="Unassembled WGS sequence"/>
</dbReference>
<keyword evidence="1" id="KW-1133">Transmembrane helix</keyword>
<dbReference type="SUPFAM" id="SSF103481">
    <property type="entry name" value="Multidrug resistance efflux transporter EmrE"/>
    <property type="match status" value="2"/>
</dbReference>
<accession>A0AAJ1BUH3</accession>
<feature type="transmembrane region" description="Helical" evidence="1">
    <location>
        <begin position="210"/>
        <end position="230"/>
    </location>
</feature>
<dbReference type="RefSeq" id="WP_250916107.1">
    <property type="nucleotide sequence ID" value="NZ_JAMXLX010000002.1"/>
</dbReference>
<feature type="transmembrane region" description="Helical" evidence="1">
    <location>
        <begin position="146"/>
        <end position="163"/>
    </location>
</feature>
<feature type="transmembrane region" description="Helical" evidence="1">
    <location>
        <begin position="264"/>
        <end position="282"/>
    </location>
</feature>
<dbReference type="GO" id="GO:0016020">
    <property type="term" value="C:membrane"/>
    <property type="evidence" value="ECO:0007669"/>
    <property type="project" value="InterPro"/>
</dbReference>
<feature type="transmembrane region" description="Helical" evidence="1">
    <location>
        <begin position="67"/>
        <end position="89"/>
    </location>
</feature>
<feature type="transmembrane region" description="Helical" evidence="1">
    <location>
        <begin position="123"/>
        <end position="140"/>
    </location>
</feature>
<protein>
    <submittedName>
        <fullName evidence="3">DMT family transporter</fullName>
    </submittedName>
</protein>
<dbReference type="EMBL" id="JAMXLX010000002">
    <property type="protein sequence ID" value="MCO5956591.1"/>
    <property type="molecule type" value="Genomic_DNA"/>
</dbReference>
<dbReference type="InterPro" id="IPR000620">
    <property type="entry name" value="EamA_dom"/>
</dbReference>
<evidence type="ECO:0000256" key="1">
    <source>
        <dbReference type="SAM" id="Phobius"/>
    </source>
</evidence>
<evidence type="ECO:0000313" key="3">
    <source>
        <dbReference type="EMBL" id="MCO5956591.1"/>
    </source>
</evidence>
<dbReference type="AlphaFoldDB" id="A0AAJ1BUH3"/>
<feature type="domain" description="EamA" evidence="2">
    <location>
        <begin position="8"/>
        <end position="140"/>
    </location>
</feature>
<gene>
    <name evidence="3" type="ORF">NBH21_07405</name>
</gene>
<reference evidence="3" key="1">
    <citation type="submission" date="2022-06" db="EMBL/GenBank/DDBJ databases">
        <authorList>
            <person name="Sun Q."/>
        </authorList>
    </citation>
    <scope>NUCLEOTIDE SEQUENCE</scope>
    <source>
        <strain evidence="3">S101</strain>
    </source>
</reference>
<name>A0AAJ1BUH3_9HYPH</name>
<sequence length="303" mass="32597">MALSSNTKGALLMAASMAGFTINDALTKAVTPYMNVGQIMLLRGVMTTMLVYLIARRMGALVHIRSLIQPLVLLRILCETLSTIAYLSALRQMPLANASSILQSLPLAVTLGAALFLREPVGWRRWTAIIVGFIGVLIIIRPGPEGFTHASIYVVLSVFFAASRDLVTKKIDTAIPSLSVTLSTAVGITLTGAVLVVPFGGWQPVSGTNFATLALASVLLFVGYQSIIMAMRTGEISFIAPFRYMSLLWAVVLGMVLFGEVPDAWMMTGAAIVIGSGLYTFYRENKRKIRNPVGQQSQPGSPL</sequence>
<dbReference type="Pfam" id="PF00892">
    <property type="entry name" value="EamA"/>
    <property type="match status" value="2"/>
</dbReference>
<proteinExistence type="predicted"/>
<dbReference type="PANTHER" id="PTHR22911:SF135">
    <property type="entry name" value="BLR4310 PROTEIN"/>
    <property type="match status" value="1"/>
</dbReference>
<feature type="transmembrane region" description="Helical" evidence="1">
    <location>
        <begin position="242"/>
        <end position="258"/>
    </location>
</feature>
<feature type="transmembrane region" description="Helical" evidence="1">
    <location>
        <begin position="175"/>
        <end position="198"/>
    </location>
</feature>
<dbReference type="Gene3D" id="1.10.3730.20">
    <property type="match status" value="1"/>
</dbReference>
<feature type="domain" description="EamA" evidence="2">
    <location>
        <begin position="151"/>
        <end position="276"/>
    </location>
</feature>
<dbReference type="InterPro" id="IPR037185">
    <property type="entry name" value="EmrE-like"/>
</dbReference>
<comment type="caution">
    <text evidence="3">The sequence shown here is derived from an EMBL/GenBank/DDBJ whole genome shotgun (WGS) entry which is preliminary data.</text>
</comment>
<organism evidence="3 4">
    <name type="scientific">Ciceribacter sichuanensis</name>
    <dbReference type="NCBI Taxonomy" id="2949647"/>
    <lineage>
        <taxon>Bacteria</taxon>
        <taxon>Pseudomonadati</taxon>
        <taxon>Pseudomonadota</taxon>
        <taxon>Alphaproteobacteria</taxon>
        <taxon>Hyphomicrobiales</taxon>
        <taxon>Rhizobiaceae</taxon>
        <taxon>Ciceribacter</taxon>
    </lineage>
</organism>
<evidence type="ECO:0000313" key="4">
    <source>
        <dbReference type="Proteomes" id="UP001155380"/>
    </source>
</evidence>
<keyword evidence="1" id="KW-0472">Membrane</keyword>
<evidence type="ECO:0000259" key="2">
    <source>
        <dbReference type="Pfam" id="PF00892"/>
    </source>
</evidence>